<reference evidence="1 2" key="1">
    <citation type="submission" date="2018-01" db="EMBL/GenBank/DDBJ databases">
        <title>Complete genome sequence of Flavivirga eckloniae ECD14 isolated from seaweed Ecklonia cava.</title>
        <authorList>
            <person name="Lee J.H."/>
            <person name="Baik K.S."/>
            <person name="Seong C.N."/>
        </authorList>
    </citation>
    <scope>NUCLEOTIDE SEQUENCE [LARGE SCALE GENOMIC DNA]</scope>
    <source>
        <strain evidence="1 2">ECD14</strain>
    </source>
</reference>
<gene>
    <name evidence="1" type="ORF">C1H87_02170</name>
</gene>
<dbReference type="AlphaFoldDB" id="A0A2K9PKM5"/>
<name>A0A2K9PKM5_9FLAO</name>
<keyword evidence="2" id="KW-1185">Reference proteome</keyword>
<evidence type="ECO:0000313" key="1">
    <source>
        <dbReference type="EMBL" id="AUP77585.1"/>
    </source>
</evidence>
<evidence type="ECO:0000313" key="2">
    <source>
        <dbReference type="Proteomes" id="UP000235826"/>
    </source>
</evidence>
<dbReference type="KEGG" id="fek:C1H87_02170"/>
<dbReference type="RefSeq" id="WP_102754245.1">
    <property type="nucleotide sequence ID" value="NZ_CP025791.1"/>
</dbReference>
<accession>A0A2K9PKM5</accession>
<sequence length="111" mass="13222">MEEIKTKWTKEELEIYILIYCANANFSETKMEIDFIKSKIQTSNFEKIHSEFKNDNDYQSIQKIQSSIKDHGYTNDDKDTLFKEIKALFLSDNKYDILEQNLYRGLGHILK</sequence>
<dbReference type="EMBL" id="CP025791">
    <property type="protein sequence ID" value="AUP77585.1"/>
    <property type="molecule type" value="Genomic_DNA"/>
</dbReference>
<dbReference type="OrthoDB" id="9770030at2"/>
<protein>
    <recommendedName>
        <fullName evidence="3">TerB family tellurite resistance protein</fullName>
    </recommendedName>
</protein>
<evidence type="ECO:0008006" key="3">
    <source>
        <dbReference type="Google" id="ProtNLM"/>
    </source>
</evidence>
<dbReference type="Proteomes" id="UP000235826">
    <property type="component" value="Chromosome"/>
</dbReference>
<organism evidence="1 2">
    <name type="scientific">Flavivirga eckloniae</name>
    <dbReference type="NCBI Taxonomy" id="1803846"/>
    <lineage>
        <taxon>Bacteria</taxon>
        <taxon>Pseudomonadati</taxon>
        <taxon>Bacteroidota</taxon>
        <taxon>Flavobacteriia</taxon>
        <taxon>Flavobacteriales</taxon>
        <taxon>Flavobacteriaceae</taxon>
        <taxon>Flavivirga</taxon>
    </lineage>
</organism>
<proteinExistence type="predicted"/>